<dbReference type="GO" id="GO:0005741">
    <property type="term" value="C:mitochondrial outer membrane"/>
    <property type="evidence" value="ECO:0007669"/>
    <property type="project" value="UniProtKB-SubCell"/>
</dbReference>
<dbReference type="AlphaFoldDB" id="A0A0D0AAD8"/>
<keyword evidence="7" id="KW-1133">Transmembrane helix</keyword>
<keyword evidence="5" id="KW-1000">Mitochondrion outer membrane</keyword>
<reference evidence="14" key="2">
    <citation type="submission" date="2015-01" db="EMBL/GenBank/DDBJ databases">
        <title>Evolutionary Origins and Diversification of the Mycorrhizal Mutualists.</title>
        <authorList>
            <consortium name="DOE Joint Genome Institute"/>
            <consortium name="Mycorrhizal Genomics Consortium"/>
            <person name="Kohler A."/>
            <person name="Kuo A."/>
            <person name="Nagy L.G."/>
            <person name="Floudas D."/>
            <person name="Copeland A."/>
            <person name="Barry K.W."/>
            <person name="Cichocki N."/>
            <person name="Veneault-Fourrey C."/>
            <person name="LaButti K."/>
            <person name="Lindquist E.A."/>
            <person name="Lipzen A."/>
            <person name="Lundell T."/>
            <person name="Morin E."/>
            <person name="Murat C."/>
            <person name="Riley R."/>
            <person name="Ohm R."/>
            <person name="Sun H."/>
            <person name="Tunlid A."/>
            <person name="Henrissat B."/>
            <person name="Grigoriev I.V."/>
            <person name="Hibbett D.S."/>
            <person name="Martin F."/>
        </authorList>
    </citation>
    <scope>NUCLEOTIDE SEQUENCE [LARGE SCALE GENOMIC DNA]</scope>
    <source>
        <strain evidence="14">UH-Slu-Lm8-n1</strain>
    </source>
</reference>
<sequence length="155" mass="16329">MVKVEIVEERDPQSSGNSPYASSSSSHHSSQESISSISSELSAEENLYDRISALVDIVPPSTRHSISTKVSKAASFVKASGKVIGNIVWVVTTSALLVGLPLALSLEDEAKIVAQEREMMAQQQGAQQMLSPGSAYPPPPGSNQAPQKGIVPPGF</sequence>
<keyword evidence="8" id="KW-0811">Translocation</keyword>
<evidence type="ECO:0000256" key="10">
    <source>
        <dbReference type="ARBA" id="ARBA00023136"/>
    </source>
</evidence>
<feature type="region of interest" description="Disordered" evidence="12">
    <location>
        <begin position="1"/>
        <end position="38"/>
    </location>
</feature>
<keyword evidence="3" id="KW-0813">Transport</keyword>
<organism evidence="13 14">
    <name type="scientific">Suillus luteus UH-Slu-Lm8-n1</name>
    <dbReference type="NCBI Taxonomy" id="930992"/>
    <lineage>
        <taxon>Eukaryota</taxon>
        <taxon>Fungi</taxon>
        <taxon>Dikarya</taxon>
        <taxon>Basidiomycota</taxon>
        <taxon>Agaricomycotina</taxon>
        <taxon>Agaricomycetes</taxon>
        <taxon>Agaricomycetidae</taxon>
        <taxon>Boletales</taxon>
        <taxon>Suillineae</taxon>
        <taxon>Suillaceae</taxon>
        <taxon>Suillus</taxon>
    </lineage>
</organism>
<dbReference type="EMBL" id="KN835149">
    <property type="protein sequence ID" value="KIK47220.1"/>
    <property type="molecule type" value="Genomic_DNA"/>
</dbReference>
<keyword evidence="6" id="KW-0653">Protein transport</keyword>
<feature type="compositionally biased region" description="Basic and acidic residues" evidence="12">
    <location>
        <begin position="1"/>
        <end position="12"/>
    </location>
</feature>
<evidence type="ECO:0000256" key="9">
    <source>
        <dbReference type="ARBA" id="ARBA00023128"/>
    </source>
</evidence>
<reference evidence="13 14" key="1">
    <citation type="submission" date="2014-04" db="EMBL/GenBank/DDBJ databases">
        <authorList>
            <consortium name="DOE Joint Genome Institute"/>
            <person name="Kuo A."/>
            <person name="Ruytinx J."/>
            <person name="Rineau F."/>
            <person name="Colpaert J."/>
            <person name="Kohler A."/>
            <person name="Nagy L.G."/>
            <person name="Floudas D."/>
            <person name="Copeland A."/>
            <person name="Barry K.W."/>
            <person name="Cichocki N."/>
            <person name="Veneault-Fourrey C."/>
            <person name="LaButti K."/>
            <person name="Lindquist E.A."/>
            <person name="Lipzen A."/>
            <person name="Lundell T."/>
            <person name="Morin E."/>
            <person name="Murat C."/>
            <person name="Sun H."/>
            <person name="Tunlid A."/>
            <person name="Henrissat B."/>
            <person name="Grigoriev I.V."/>
            <person name="Hibbett D.S."/>
            <person name="Martin F."/>
            <person name="Nordberg H.P."/>
            <person name="Cantor M.N."/>
            <person name="Hua S.X."/>
        </authorList>
    </citation>
    <scope>NUCLEOTIDE SEQUENCE [LARGE SCALE GENOMIC DNA]</scope>
    <source>
        <strain evidence="13 14">UH-Slu-Lm8-n1</strain>
    </source>
</reference>
<name>A0A0D0AAD8_9AGAM</name>
<evidence type="ECO:0000256" key="7">
    <source>
        <dbReference type="ARBA" id="ARBA00022989"/>
    </source>
</evidence>
<dbReference type="HOGENOM" id="CLU_094333_0_0_1"/>
<dbReference type="OrthoDB" id="10016939at2759"/>
<dbReference type="STRING" id="930992.A0A0D0AAD8"/>
<dbReference type="CDD" id="cd22884">
    <property type="entry name" value="TOM22"/>
    <property type="match status" value="1"/>
</dbReference>
<evidence type="ECO:0000313" key="13">
    <source>
        <dbReference type="EMBL" id="KIK47220.1"/>
    </source>
</evidence>
<dbReference type="Pfam" id="PF04281">
    <property type="entry name" value="Tom22"/>
    <property type="match status" value="1"/>
</dbReference>
<proteinExistence type="inferred from homology"/>
<dbReference type="PANTHER" id="PTHR12504:SF0">
    <property type="entry name" value="MITOCHONDRIAL IMPORT RECEPTOR SUBUNIT TOM22 HOMOLOG"/>
    <property type="match status" value="1"/>
</dbReference>
<feature type="region of interest" description="Disordered" evidence="12">
    <location>
        <begin position="121"/>
        <end position="155"/>
    </location>
</feature>
<comment type="similarity">
    <text evidence="2">Belongs to the Tom22 family.</text>
</comment>
<evidence type="ECO:0000256" key="12">
    <source>
        <dbReference type="SAM" id="MobiDB-lite"/>
    </source>
</evidence>
<evidence type="ECO:0000256" key="3">
    <source>
        <dbReference type="ARBA" id="ARBA00022448"/>
    </source>
</evidence>
<evidence type="ECO:0008006" key="15">
    <source>
        <dbReference type="Google" id="ProtNLM"/>
    </source>
</evidence>
<keyword evidence="9" id="KW-0496">Mitochondrion</keyword>
<accession>A0A0D0AAD8</accession>
<keyword evidence="10" id="KW-0472">Membrane</keyword>
<dbReference type="PANTHER" id="PTHR12504">
    <property type="entry name" value="MITOCHONDRIAL IMPORT RECEPTOR SUBUNIT TOM22"/>
    <property type="match status" value="1"/>
</dbReference>
<evidence type="ECO:0000256" key="5">
    <source>
        <dbReference type="ARBA" id="ARBA00022787"/>
    </source>
</evidence>
<evidence type="ECO:0000256" key="11">
    <source>
        <dbReference type="ARBA" id="ARBA00023170"/>
    </source>
</evidence>
<evidence type="ECO:0000256" key="1">
    <source>
        <dbReference type="ARBA" id="ARBA00004572"/>
    </source>
</evidence>
<keyword evidence="14" id="KW-1185">Reference proteome</keyword>
<comment type="subcellular location">
    <subcellularLocation>
        <location evidence="1">Mitochondrion outer membrane</location>
        <topology evidence="1">Single-pass membrane protein</topology>
    </subcellularLocation>
</comment>
<dbReference type="InParanoid" id="A0A0D0AAD8"/>
<keyword evidence="4" id="KW-0812">Transmembrane</keyword>
<evidence type="ECO:0000256" key="6">
    <source>
        <dbReference type="ARBA" id="ARBA00022927"/>
    </source>
</evidence>
<dbReference type="InterPro" id="IPR005683">
    <property type="entry name" value="Tom22"/>
</dbReference>
<feature type="compositionally biased region" description="Low complexity" evidence="12">
    <location>
        <begin position="13"/>
        <end position="38"/>
    </location>
</feature>
<dbReference type="GO" id="GO:0006886">
    <property type="term" value="P:intracellular protein transport"/>
    <property type="evidence" value="ECO:0007669"/>
    <property type="project" value="InterPro"/>
</dbReference>
<protein>
    <recommendedName>
        <fullName evidence="15">Mitochondrial import receptor subunit TOM22</fullName>
    </recommendedName>
</protein>
<evidence type="ECO:0000313" key="14">
    <source>
        <dbReference type="Proteomes" id="UP000054485"/>
    </source>
</evidence>
<evidence type="ECO:0000256" key="2">
    <source>
        <dbReference type="ARBA" id="ARBA00009874"/>
    </source>
</evidence>
<evidence type="ECO:0000256" key="4">
    <source>
        <dbReference type="ARBA" id="ARBA00022692"/>
    </source>
</evidence>
<evidence type="ECO:0000256" key="8">
    <source>
        <dbReference type="ARBA" id="ARBA00023010"/>
    </source>
</evidence>
<dbReference type="Proteomes" id="UP000054485">
    <property type="component" value="Unassembled WGS sequence"/>
</dbReference>
<feature type="compositionally biased region" description="Low complexity" evidence="12">
    <location>
        <begin position="121"/>
        <end position="134"/>
    </location>
</feature>
<keyword evidence="11" id="KW-0675">Receptor</keyword>
<dbReference type="FunCoup" id="A0A0D0AAD8">
    <property type="interactions" value="135"/>
</dbReference>
<gene>
    <name evidence="13" type="ORF">CY34DRAFT_799580</name>
</gene>